<dbReference type="Proteomes" id="UP000001940">
    <property type="component" value="Chromosome I"/>
</dbReference>
<keyword evidence="3" id="KW-1185">Reference proteome</keyword>
<dbReference type="OrthoDB" id="5873032at2759"/>
<dbReference type="eggNOG" id="ENOG502THAC">
    <property type="taxonomic scope" value="Eukaryota"/>
</dbReference>
<dbReference type="AlphaFoldDB" id="Q93410"/>
<dbReference type="RefSeq" id="NP_492160.2">
    <property type="nucleotide sequence ID" value="NM_059759.5"/>
</dbReference>
<keyword evidence="5" id="KW-1267">Proteomics identification</keyword>
<dbReference type="AGR" id="WB:WBGene00008399"/>
<dbReference type="CTD" id="172545"/>
<feature type="region of interest" description="Disordered" evidence="1">
    <location>
        <begin position="946"/>
        <end position="994"/>
    </location>
</feature>
<organism evidence="2 3">
    <name type="scientific">Caenorhabditis elegans</name>
    <dbReference type="NCBI Taxonomy" id="6239"/>
    <lineage>
        <taxon>Eukaryota</taxon>
        <taxon>Metazoa</taxon>
        <taxon>Ecdysozoa</taxon>
        <taxon>Nematoda</taxon>
        <taxon>Chromadorea</taxon>
        <taxon>Rhabditida</taxon>
        <taxon>Rhabditina</taxon>
        <taxon>Rhabditomorpha</taxon>
        <taxon>Rhabditoidea</taxon>
        <taxon>Rhabditidae</taxon>
        <taxon>Peloderinae</taxon>
        <taxon>Caenorhabditis</taxon>
    </lineage>
</organism>
<evidence type="ECO:0000313" key="2">
    <source>
        <dbReference type="EMBL" id="CAB02083.2"/>
    </source>
</evidence>
<dbReference type="GeneID" id="172545"/>
<feature type="compositionally biased region" description="Basic and acidic residues" evidence="1">
    <location>
        <begin position="946"/>
        <end position="957"/>
    </location>
</feature>
<dbReference type="PeptideAtlas" id="Q93410"/>
<feature type="region of interest" description="Disordered" evidence="1">
    <location>
        <begin position="1"/>
        <end position="21"/>
    </location>
</feature>
<reference evidence="2 3" key="1">
    <citation type="journal article" date="1998" name="Science">
        <title>Genome sequence of the nematode C. elegans: a platform for investigating biology.</title>
        <authorList>
            <consortium name="The C. elegans sequencing consortium"/>
            <person name="Sulson J.E."/>
            <person name="Waterston R."/>
        </authorList>
    </citation>
    <scope>NUCLEOTIDE SEQUENCE [LARGE SCALE GENOMIC DNA]</scope>
    <source>
        <strain evidence="2 3">Bristol N2</strain>
    </source>
</reference>
<dbReference type="OMA" id="IMEEWAN"/>
<dbReference type="EMBL" id="BX284601">
    <property type="protein sequence ID" value="CAB02083.2"/>
    <property type="molecule type" value="Genomic_DNA"/>
</dbReference>
<dbReference type="PaxDb" id="6239-D2005.4.2"/>
<dbReference type="FunCoup" id="Q93410">
    <property type="interactions" value="1494"/>
</dbReference>
<dbReference type="UCSC" id="D2005.4.1">
    <property type="organism name" value="c. elegans"/>
</dbReference>
<feature type="compositionally biased region" description="Basic and acidic residues" evidence="1">
    <location>
        <begin position="979"/>
        <end position="988"/>
    </location>
</feature>
<proteinExistence type="evidence at protein level"/>
<accession>Q93410</accession>
<sequence>MDCDSGMIAEQSEIQEDSTKQAAELTVVSSVSEVDQENVKNTLHVIENKVEEPESAVVDEVEVPIEKIIDCLGVEAREDNGKVEDNVFESQDEAAGLDAVKDTDKKDEAATMEAVKHTDKEVKVKNRTSSVKSDISRNSVNENSENEVEPIVPDVYTIIEWEKKGEDYNVQQAKFVKTYYRKFASALQFIDPEFRFSAGIGPCTTFDSEGVTRIREKMNEISSDTLCPFEDGFHASAEEYRTFLTEVLKHARFCLGLACCERCFIHIGQWHDRRNILSVWGHEIDPLLELKTIKAIFEEIKDSFTKSEGIESRLLAEAHKIFDFMLPALEASDTQTLEENGISDGLATIHGRKEMGFEISEAEVDEMLEQSLLDEGFGEFLSTALHAPELFKTPKHLKLIYDQLEKMTKSIDIRVKSRGIQMISRIFEVLSEEEAMSLFDELREKPRISMEKMFGVNLATYDLPRNDAKRAQYLKIFYTTLGESSPIENFVFPLKRLVAAIECFYLIFSAFEFNTFIFKILSTRSKGNAQLDKDRSMLSTALLMLPDKLKKRLEIGPGNEPAGPLPVVSDVEDASSADSGKDNPESMYFQVVSTIRFGQRDGIMDRLAAFLSVTSNTGEHIISLEPTLRFAMRCVDAKKYQTMAVDVLKFLARPQMKRMKLPNEFFEDLIVLVLSKYNIPDSTYSEKLYQFIDYFLNLVETLRKENGIVIDEKKIVDKWANMGHHWFSIFFLSHRFDILKFSTTIAQLPWSSADIWNEEKKDPSDVTSYLHLAKLPTAWPNYCNLDVIEKTVSDHIPQEVVRTQLYEAMKKYAAEMPIDENWKKNLLRHFTIKIKFLTSHKKIDKEELKEDTKQSKEDSKVPEKSPEVLPGDAEKCEESEEVTTKASSDAKEGVIAVDAVAAEPDIVQENATSTDDANNEDQEKASQVVASSVISEEVLKEESTGDCVKTSKDHMDSETAGNCSDSVINDEPVEAEDPDNVKVERKEEDESIDGVSCDNEKIPLKPLAQCGKNCLYGFYPDDKWALLNEPVINEIYRLREKHGYSNKM</sequence>
<dbReference type="HOGENOM" id="CLU_007886_0_0_1"/>
<dbReference type="KEGG" id="cel:CELE_D2005.4"/>
<evidence type="ECO:0000256" key="1">
    <source>
        <dbReference type="SAM" id="MobiDB-lite"/>
    </source>
</evidence>
<dbReference type="IntAct" id="Q93410">
    <property type="interactions" value="1"/>
</dbReference>
<evidence type="ECO:0000313" key="4">
    <source>
        <dbReference type="WormBase" id="D2005.4"/>
    </source>
</evidence>
<name>Q93410_CAEEL</name>
<feature type="region of interest" description="Disordered" evidence="1">
    <location>
        <begin position="556"/>
        <end position="582"/>
    </location>
</feature>
<evidence type="ECO:0000313" key="3">
    <source>
        <dbReference type="Proteomes" id="UP000001940"/>
    </source>
</evidence>
<evidence type="ECO:0007829" key="5">
    <source>
        <dbReference type="PeptideAtlas" id="Q93410"/>
    </source>
</evidence>
<dbReference type="WormBase" id="D2005.4">
    <property type="protein sequence ID" value="CE42818"/>
    <property type="gene ID" value="WBGene00008399"/>
</dbReference>
<gene>
    <name evidence="2" type="ORF">CELE_D2005.4</name>
    <name evidence="2 4" type="ORF">D2005.4</name>
</gene>
<dbReference type="InParanoid" id="Q93410"/>
<dbReference type="DIP" id="DIP-25223N"/>
<protein>
    <submittedName>
        <fullName evidence="2">TPR_REGION domain-containing protein</fullName>
    </submittedName>
</protein>
<feature type="region of interest" description="Disordered" evidence="1">
    <location>
        <begin position="847"/>
        <end position="890"/>
    </location>
</feature>
<dbReference type="Bgee" id="WBGene00008399">
    <property type="expression patterns" value="Expressed in adult organism and 2 other cell types or tissues"/>
</dbReference>
<feature type="compositionally biased region" description="Basic and acidic residues" evidence="1">
    <location>
        <begin position="847"/>
        <end position="876"/>
    </location>
</feature>